<sequence length="164" mass="18244">MGWQTAHLVEAGFSKVFMIGTDLRISVPLRTTDLHLADLFRQILSHWTLSIISLMAAGGVSLLPNLVSHVTAVHCVNEHLFFPLLLHGPCNNGVLEDSFFLSFYGSEAFPLLLTLRFGNVLFSRASLKLFRASSASTSAADFRRRPHSFIPPSWPKNPQSHDQD</sequence>
<name>A0A6B0UY92_IXORI</name>
<reference evidence="1" key="1">
    <citation type="submission" date="2019-12" db="EMBL/GenBank/DDBJ databases">
        <title>An insight into the sialome of adult female Ixodes ricinus ticks feeding for 6 days.</title>
        <authorList>
            <person name="Perner J."/>
            <person name="Ribeiro J.M.C."/>
        </authorList>
    </citation>
    <scope>NUCLEOTIDE SEQUENCE</scope>
    <source>
        <strain evidence="1">Semi-engorged</strain>
        <tissue evidence="1">Salivary glands</tissue>
    </source>
</reference>
<accession>A0A6B0UY92</accession>
<organism evidence="1">
    <name type="scientific">Ixodes ricinus</name>
    <name type="common">Common tick</name>
    <name type="synonym">Acarus ricinus</name>
    <dbReference type="NCBI Taxonomy" id="34613"/>
    <lineage>
        <taxon>Eukaryota</taxon>
        <taxon>Metazoa</taxon>
        <taxon>Ecdysozoa</taxon>
        <taxon>Arthropoda</taxon>
        <taxon>Chelicerata</taxon>
        <taxon>Arachnida</taxon>
        <taxon>Acari</taxon>
        <taxon>Parasitiformes</taxon>
        <taxon>Ixodida</taxon>
        <taxon>Ixodoidea</taxon>
        <taxon>Ixodidae</taxon>
        <taxon>Ixodinae</taxon>
        <taxon>Ixodes</taxon>
    </lineage>
</organism>
<evidence type="ECO:0000313" key="1">
    <source>
        <dbReference type="EMBL" id="MXU94481.1"/>
    </source>
</evidence>
<dbReference type="EMBL" id="GIFC01012398">
    <property type="protein sequence ID" value="MXU94481.1"/>
    <property type="molecule type" value="Transcribed_RNA"/>
</dbReference>
<proteinExistence type="predicted"/>
<dbReference type="AlphaFoldDB" id="A0A6B0UY92"/>
<protein>
    <submittedName>
        <fullName evidence="1">Uncharacterized protein</fullName>
    </submittedName>
</protein>